<dbReference type="InterPro" id="IPR036249">
    <property type="entry name" value="Thioredoxin-like_sf"/>
</dbReference>
<protein>
    <submittedName>
        <fullName evidence="5">Viral IAP-associated factor like protein</fullName>
    </submittedName>
</protein>
<feature type="transmembrane region" description="Helical" evidence="3">
    <location>
        <begin position="67"/>
        <end position="88"/>
    </location>
</feature>
<dbReference type="OrthoDB" id="7701452at2759"/>
<organism evidence="5 6">
    <name type="scientific">Habropoda laboriosa</name>
    <dbReference type="NCBI Taxonomy" id="597456"/>
    <lineage>
        <taxon>Eukaryota</taxon>
        <taxon>Metazoa</taxon>
        <taxon>Ecdysozoa</taxon>
        <taxon>Arthropoda</taxon>
        <taxon>Hexapoda</taxon>
        <taxon>Insecta</taxon>
        <taxon>Pterygota</taxon>
        <taxon>Neoptera</taxon>
        <taxon>Endopterygota</taxon>
        <taxon>Hymenoptera</taxon>
        <taxon>Apocrita</taxon>
        <taxon>Aculeata</taxon>
        <taxon>Apoidea</taxon>
        <taxon>Anthophila</taxon>
        <taxon>Apidae</taxon>
        <taxon>Habropoda</taxon>
    </lineage>
</organism>
<dbReference type="SUPFAM" id="SSF81321">
    <property type="entry name" value="Family A G protein-coupled receptor-like"/>
    <property type="match status" value="1"/>
</dbReference>
<proteinExistence type="inferred from homology"/>
<comment type="similarity">
    <text evidence="1">Belongs to the phosducin family.</text>
</comment>
<evidence type="ECO:0000313" key="6">
    <source>
        <dbReference type="Proteomes" id="UP000053825"/>
    </source>
</evidence>
<evidence type="ECO:0000256" key="3">
    <source>
        <dbReference type="SAM" id="Phobius"/>
    </source>
</evidence>
<feature type="transmembrane region" description="Helical" evidence="3">
    <location>
        <begin position="144"/>
        <end position="164"/>
    </location>
</feature>
<dbReference type="InterPro" id="IPR051498">
    <property type="entry name" value="Phosducin-like_chap/apop_reg"/>
</dbReference>
<keyword evidence="6" id="KW-1185">Reference proteome</keyword>
<dbReference type="PANTHER" id="PTHR45809:SF3">
    <property type="entry name" value="VIRAL IAP-ASSOCIATED FACTOR HOMOLOG"/>
    <property type="match status" value="1"/>
</dbReference>
<dbReference type="SUPFAM" id="SSF52833">
    <property type="entry name" value="Thioredoxin-like"/>
    <property type="match status" value="1"/>
</dbReference>
<evidence type="ECO:0000256" key="2">
    <source>
        <dbReference type="SAM" id="Coils"/>
    </source>
</evidence>
<dbReference type="GO" id="GO:0006457">
    <property type="term" value="P:protein folding"/>
    <property type="evidence" value="ECO:0007669"/>
    <property type="project" value="TreeGrafter"/>
</dbReference>
<dbReference type="CDD" id="cd02988">
    <property type="entry name" value="Phd_like_VIAF"/>
    <property type="match status" value="1"/>
</dbReference>
<keyword evidence="3" id="KW-0472">Membrane</keyword>
<feature type="transmembrane region" description="Helical" evidence="3">
    <location>
        <begin position="100"/>
        <end position="124"/>
    </location>
</feature>
<dbReference type="GO" id="GO:0005737">
    <property type="term" value="C:cytoplasm"/>
    <property type="evidence" value="ECO:0007669"/>
    <property type="project" value="TreeGrafter"/>
</dbReference>
<dbReference type="Gene3D" id="3.40.30.10">
    <property type="entry name" value="Glutaredoxin"/>
    <property type="match status" value="1"/>
</dbReference>
<name>A0A0L7R8U9_9HYME</name>
<dbReference type="EMBL" id="KQ414629">
    <property type="protein sequence ID" value="KOC67302.1"/>
    <property type="molecule type" value="Genomic_DNA"/>
</dbReference>
<feature type="domain" description="Phosducin" evidence="4">
    <location>
        <begin position="282"/>
        <end position="426"/>
    </location>
</feature>
<feature type="transmembrane region" description="Helical" evidence="3">
    <location>
        <begin position="24"/>
        <end position="46"/>
    </location>
</feature>
<evidence type="ECO:0000313" key="5">
    <source>
        <dbReference type="EMBL" id="KOC67302.1"/>
    </source>
</evidence>
<reference evidence="5 6" key="1">
    <citation type="submission" date="2015-07" db="EMBL/GenBank/DDBJ databases">
        <title>The genome of Habropoda laboriosa.</title>
        <authorList>
            <person name="Pan H."/>
            <person name="Kapheim K."/>
        </authorList>
    </citation>
    <scope>NUCLEOTIDE SEQUENCE [LARGE SCALE GENOMIC DNA]</scope>
    <source>
        <strain evidence="5">0110345459</strain>
    </source>
</reference>
<evidence type="ECO:0000259" key="4">
    <source>
        <dbReference type="Pfam" id="PF02114"/>
    </source>
</evidence>
<keyword evidence="3" id="KW-1133">Transmembrane helix</keyword>
<gene>
    <name evidence="5" type="ORF">WH47_12573</name>
</gene>
<evidence type="ECO:0000256" key="1">
    <source>
        <dbReference type="ARBA" id="ARBA00009686"/>
    </source>
</evidence>
<dbReference type="Proteomes" id="UP000053825">
    <property type="component" value="Unassembled WGS sequence"/>
</dbReference>
<sequence>MVILIEPLEEMLRWFFNVNMKLNMDYVCMISFDVSVITIAILKFMLYTNIFQEQISFGRTLLKRFTSIKGILLIWCSCIISLAIGLHIYDFFEGDMADIYVWNTIMFIAMPFIIFVAIDSLILYELVILKMIEGSWRKKYLRHYVMLVITAIAFFLIRTPYRLARAINFIEPKALCCTDSRREVLYFMAKTFPIISSIIYISSSAEFQKAFQVWEKSSDREKWLISNFKGQDPNEDTQWNDILRSKGIIPEKQKEITEDQIVDIVENAVNEKTNRLDELDELEDEEDEEVLLEYRRKRIAEMKELANKSKYGEVKEISAEDYVKEVNNAGDDVWVILHLYKAGIPLCTLINQHLANLARKFPATKFLKSISTTCIPNWPDSNLPTIFIYHSGNMVKEIIGPIELRGMKLTEAELEWMLGQIKAVPTKITEDPKPKIKDVLFSTLRHETDDLAESNDW</sequence>
<dbReference type="Pfam" id="PF02114">
    <property type="entry name" value="Phosducin"/>
    <property type="match status" value="1"/>
</dbReference>
<keyword evidence="3" id="KW-0812">Transmembrane</keyword>
<dbReference type="STRING" id="597456.A0A0L7R8U9"/>
<accession>A0A0L7R8U9</accession>
<dbReference type="AlphaFoldDB" id="A0A0L7R8U9"/>
<dbReference type="InterPro" id="IPR024253">
    <property type="entry name" value="Phosducin_thioredoxin-like_dom"/>
</dbReference>
<dbReference type="PANTHER" id="PTHR45809">
    <property type="entry name" value="VIRAL IAP-ASSOCIATED FACTOR HOMOLOG"/>
    <property type="match status" value="1"/>
</dbReference>
<feature type="coiled-coil region" evidence="2">
    <location>
        <begin position="262"/>
        <end position="289"/>
    </location>
</feature>
<keyword evidence="2" id="KW-0175">Coiled coil</keyword>